<evidence type="ECO:0000313" key="2">
    <source>
        <dbReference type="EMBL" id="KAF6758916.1"/>
    </source>
</evidence>
<comment type="caution">
    <text evidence="2">The sequence shown here is derived from an EMBL/GenBank/DDBJ whole genome shotgun (WGS) entry which is preliminary data.</text>
</comment>
<organism evidence="2 3">
    <name type="scientific">Ephemerocybe angulata</name>
    <dbReference type="NCBI Taxonomy" id="980116"/>
    <lineage>
        <taxon>Eukaryota</taxon>
        <taxon>Fungi</taxon>
        <taxon>Dikarya</taxon>
        <taxon>Basidiomycota</taxon>
        <taxon>Agaricomycotina</taxon>
        <taxon>Agaricomycetes</taxon>
        <taxon>Agaricomycetidae</taxon>
        <taxon>Agaricales</taxon>
        <taxon>Agaricineae</taxon>
        <taxon>Psathyrellaceae</taxon>
        <taxon>Ephemerocybe</taxon>
    </lineage>
</organism>
<keyword evidence="3" id="KW-1185">Reference proteome</keyword>
<dbReference type="Proteomes" id="UP000521943">
    <property type="component" value="Unassembled WGS sequence"/>
</dbReference>
<feature type="region of interest" description="Disordered" evidence="1">
    <location>
        <begin position="86"/>
        <end position="111"/>
    </location>
</feature>
<sequence length="1456" mass="160587">MEGYTLEVPVTCPHCHQRKLLGKGGIRNFATQHYKSPACNKKRASLNLDNPGKKWKNTTLAAFLRPKSIPVPSLAPQATIISSLAPSTPLPAEDITTKSQTTRTSLASADTEAPPEVGVIGRFRALADALPETVPVGRDGKPLAGFAVLGDDPSIEAIDLWEELLNQRMKDALGWGDERDLGGMIRRGDKGVGALLGFIKHYIERGVDPGLFEGKLERLMVEMGKLSSSNGTTVPPSSSSFASAAPILSTHPESRPIPNYIAVSDDDDLEIQITAHPVSTKRRPTDKTCLGYHLGFPPGKSPHASYPFMLHQTQNLPWDYSVEGDRMTLRSHMERCDNNALRGIQERIEKGVNENSPYAYHGIAGLIDLLKLKGRNLEFHRLRGLNHARKLLSQAVSITDHKRLLTAIAKRIVHLGLKHKQGVAGIINKIKLAADGVYKVKSYTDRERFVSTLLWRLGGARVGGILHRALGLPGISTLRESSTVPSLTSSPGRPRVEEVMKNVEASLDGVEEMVKADSNIRHTVLMFDEIATEKRIRWDQTSNMILGACREHGEKVSLEFTNEGDVEELLKMVDVDEATVAAMGILCDNHRLYPARPVLVSGDCKRETGEEHAAVLQTVLDGFEKSPAASGLRVVSLASDGESRRGSSLVQLTMKKPLSATSPIHPLLAPLALMNFHVGDDDLTADKDWKHVFKRLRNLLLRSRGVVIAGTRITPDILKAHFRAHGTSSEHINAIFNPNDLQDVKLAFDMLKDIWTLPREAPESSNPGFKRAREAIWVLGRFLYHLVFPYLCVYLSLSDQLEHLSAAAHLALALYAQAGKDFLPTLLYVDIMIMIKNVFFCVAKAKVDTPEGTFYIILLGTDRLEILFGILRTMIGNDMNLDILQLLGRLASTLDVAKILALFPEWDRGPRRLHHLSPSHWKGSTLLKLISLLTSWRCGRARAEEIYPDAITILKRLVESGNDLLSPNGVYLFEVPLEQDDIDESIEMLEAHMPISDEEAELNHDAQVEVEDELIEFALDASPPPAPNDSLSASPKKFSTTISINGKDISKAKVISMMTKYRRTVASLDRLKRVRDVERFTSETRPDISLQASPSSDHMKSLVVHDPITTLLACDSSFWLCLGEVIGIKLDGQAVQDINHALLPEPTVSVTFQLLGLRPAVAADVAGVITGAEYDWRTYTMMEKSFEVPGRLIQVVDPETAVVPSMGSFYLFASPSLMALGSLILQGMSVEDLKRVPKVISTTDYPYREPTGRACFLCEDERDISGITQAGIGSCLKCPESVSLDLSQGQKVLAHAGAHILHDPSVKRSDEPCGICLRPAPLCQFFLTKGRGARGRPKVDRERSTCPVDVSFSYHAAEKSTSGSPCSNVPIACPLCPKSSPAVWRYNLRHHFLRLHANASSVRQYEELWEISEPEHAGLLSVWEGRLTSVVKRTKKSNSAPLRVSDRHRARAVIPL</sequence>
<reference evidence="2 3" key="1">
    <citation type="submission" date="2020-07" db="EMBL/GenBank/DDBJ databases">
        <title>Comparative genomics of pyrophilous fungi reveals a link between fire events and developmental genes.</title>
        <authorList>
            <consortium name="DOE Joint Genome Institute"/>
            <person name="Steindorff A.S."/>
            <person name="Carver A."/>
            <person name="Calhoun S."/>
            <person name="Stillman K."/>
            <person name="Liu H."/>
            <person name="Lipzen A."/>
            <person name="Pangilinan J."/>
            <person name="Labutti K."/>
            <person name="Bruns T.D."/>
            <person name="Grigoriev I.V."/>
        </authorList>
    </citation>
    <scope>NUCLEOTIDE SEQUENCE [LARGE SCALE GENOMIC DNA]</scope>
    <source>
        <strain evidence="2 3">CBS 144469</strain>
    </source>
</reference>
<dbReference type="EMBL" id="JACGCI010000017">
    <property type="protein sequence ID" value="KAF6758916.1"/>
    <property type="molecule type" value="Genomic_DNA"/>
</dbReference>
<feature type="compositionally biased region" description="Polar residues" evidence="1">
    <location>
        <begin position="97"/>
        <end position="108"/>
    </location>
</feature>
<gene>
    <name evidence="2" type="ORF">DFP72DRAFT_1104093</name>
</gene>
<dbReference type="OrthoDB" id="3173036at2759"/>
<accession>A0A8H6MBD1</accession>
<name>A0A8H6MBD1_9AGAR</name>
<evidence type="ECO:0000256" key="1">
    <source>
        <dbReference type="SAM" id="MobiDB-lite"/>
    </source>
</evidence>
<protein>
    <submittedName>
        <fullName evidence="2">Uncharacterized protein</fullName>
    </submittedName>
</protein>
<proteinExistence type="predicted"/>
<evidence type="ECO:0000313" key="3">
    <source>
        <dbReference type="Proteomes" id="UP000521943"/>
    </source>
</evidence>